<feature type="compositionally biased region" description="Low complexity" evidence="1">
    <location>
        <begin position="15"/>
        <end position="70"/>
    </location>
</feature>
<organism evidence="2">
    <name type="scientific">Oryza brachyantha</name>
    <name type="common">malo sina</name>
    <dbReference type="NCBI Taxonomy" id="4533"/>
    <lineage>
        <taxon>Eukaryota</taxon>
        <taxon>Viridiplantae</taxon>
        <taxon>Streptophyta</taxon>
        <taxon>Embryophyta</taxon>
        <taxon>Tracheophyta</taxon>
        <taxon>Spermatophyta</taxon>
        <taxon>Magnoliopsida</taxon>
        <taxon>Liliopsida</taxon>
        <taxon>Poales</taxon>
        <taxon>Poaceae</taxon>
        <taxon>BOP clade</taxon>
        <taxon>Oryzoideae</taxon>
        <taxon>Oryzeae</taxon>
        <taxon>Oryzinae</taxon>
        <taxon>Oryza</taxon>
    </lineage>
</organism>
<feature type="compositionally biased region" description="Pro residues" evidence="1">
    <location>
        <begin position="71"/>
        <end position="80"/>
    </location>
</feature>
<dbReference type="EnsemblPlants" id="OB11G24460.1">
    <property type="protein sequence ID" value="OB11G24460.1"/>
    <property type="gene ID" value="OB11G24460"/>
</dbReference>
<evidence type="ECO:0000313" key="2">
    <source>
        <dbReference type="EnsemblPlants" id="OB11G24460.1"/>
    </source>
</evidence>
<dbReference type="AlphaFoldDB" id="J3N9G0"/>
<feature type="compositionally biased region" description="Low complexity" evidence="1">
    <location>
        <begin position="145"/>
        <end position="164"/>
    </location>
</feature>
<evidence type="ECO:0000313" key="3">
    <source>
        <dbReference type="Proteomes" id="UP000006038"/>
    </source>
</evidence>
<dbReference type="Proteomes" id="UP000006038">
    <property type="component" value="Chromosome 11"/>
</dbReference>
<dbReference type="Gramene" id="OB11G24460.1">
    <property type="protein sequence ID" value="OB11G24460.1"/>
    <property type="gene ID" value="OB11G24460"/>
</dbReference>
<feature type="compositionally biased region" description="Low complexity" evidence="1">
    <location>
        <begin position="116"/>
        <end position="133"/>
    </location>
</feature>
<dbReference type="HOGENOM" id="CLU_827358_0_0_1"/>
<feature type="compositionally biased region" description="Low complexity" evidence="1">
    <location>
        <begin position="85"/>
        <end position="95"/>
    </location>
</feature>
<name>J3N9G0_ORYBR</name>
<reference evidence="2" key="2">
    <citation type="submission" date="2013-04" db="UniProtKB">
        <authorList>
            <consortium name="EnsemblPlants"/>
        </authorList>
    </citation>
    <scope>IDENTIFICATION</scope>
</reference>
<accession>J3N9G0</accession>
<keyword evidence="3" id="KW-1185">Reference proteome</keyword>
<sequence>MSSPSEGGQPSDELATTTVATPAPPTSSSVITSSGAASTATRTASTGSSQKSPSTGTGGRRTSSSPACSPVSPPPPPPEGGRPHASTTTTAASSALRKRVSRATSSPHEGQPSLVATSISSGGTTSNAAASQGPNTEVSASKQNTRPSMSARPSSPASTSTTTMHGQIKAPGRCLHRPSQLCFFILNGLWILQREEEEDEDFGLALLFQDDVEVNLELEAYRNYSKKLKNCPKGRTLCLVCHLDGKEKILKHDNKEVVTKFYAKDLVTQGFHAPGLFVVCHPKTLQISYVWCGRHQDKWLIRHAKTVETVDPWDQLLERFRDCRLQPEVLFFEVIK</sequence>
<evidence type="ECO:0000256" key="1">
    <source>
        <dbReference type="SAM" id="MobiDB-lite"/>
    </source>
</evidence>
<proteinExistence type="predicted"/>
<feature type="region of interest" description="Disordered" evidence="1">
    <location>
        <begin position="1"/>
        <end position="170"/>
    </location>
</feature>
<feature type="compositionally biased region" description="Polar residues" evidence="1">
    <location>
        <begin position="134"/>
        <end position="144"/>
    </location>
</feature>
<protein>
    <submittedName>
        <fullName evidence="2">Uncharacterized protein</fullName>
    </submittedName>
</protein>
<reference evidence="2" key="1">
    <citation type="journal article" date="2013" name="Nat. Commun.">
        <title>Whole-genome sequencing of Oryza brachyantha reveals mechanisms underlying Oryza genome evolution.</title>
        <authorList>
            <person name="Chen J."/>
            <person name="Huang Q."/>
            <person name="Gao D."/>
            <person name="Wang J."/>
            <person name="Lang Y."/>
            <person name="Liu T."/>
            <person name="Li B."/>
            <person name="Bai Z."/>
            <person name="Luis Goicoechea J."/>
            <person name="Liang C."/>
            <person name="Chen C."/>
            <person name="Zhang W."/>
            <person name="Sun S."/>
            <person name="Liao Y."/>
            <person name="Zhang X."/>
            <person name="Yang L."/>
            <person name="Song C."/>
            <person name="Wang M."/>
            <person name="Shi J."/>
            <person name="Liu G."/>
            <person name="Liu J."/>
            <person name="Zhou H."/>
            <person name="Zhou W."/>
            <person name="Yu Q."/>
            <person name="An N."/>
            <person name="Chen Y."/>
            <person name="Cai Q."/>
            <person name="Wang B."/>
            <person name="Liu B."/>
            <person name="Min J."/>
            <person name="Huang Y."/>
            <person name="Wu H."/>
            <person name="Li Z."/>
            <person name="Zhang Y."/>
            <person name="Yin Y."/>
            <person name="Song W."/>
            <person name="Jiang J."/>
            <person name="Jackson S.A."/>
            <person name="Wing R.A."/>
            <person name="Wang J."/>
            <person name="Chen M."/>
        </authorList>
    </citation>
    <scope>NUCLEOTIDE SEQUENCE [LARGE SCALE GENOMIC DNA]</scope>
    <source>
        <strain evidence="2">cv. IRGC 101232</strain>
    </source>
</reference>